<evidence type="ECO:0000313" key="4">
    <source>
        <dbReference type="Proteomes" id="UP000660262"/>
    </source>
</evidence>
<dbReference type="GO" id="GO:0005739">
    <property type="term" value="C:mitochondrion"/>
    <property type="evidence" value="ECO:0007669"/>
    <property type="project" value="TreeGrafter"/>
</dbReference>
<dbReference type="AlphaFoldDB" id="A0A830HYW4"/>
<proteinExistence type="predicted"/>
<dbReference type="OrthoDB" id="412787at2759"/>
<feature type="domain" description="Endonuclease/exonuclease/phosphatase" evidence="2">
    <location>
        <begin position="403"/>
        <end position="610"/>
    </location>
</feature>
<protein>
    <recommendedName>
        <fullName evidence="2">Endonuclease/exonuclease/phosphatase domain-containing protein</fullName>
    </recommendedName>
</protein>
<name>A0A830HYW4_9CHLO</name>
<keyword evidence="4" id="KW-1185">Reference proteome</keyword>
<evidence type="ECO:0000313" key="3">
    <source>
        <dbReference type="EMBL" id="GHP11020.1"/>
    </source>
</evidence>
<dbReference type="Gene3D" id="2.60.40.2700">
    <property type="match status" value="1"/>
</dbReference>
<feature type="region of interest" description="Disordered" evidence="1">
    <location>
        <begin position="158"/>
        <end position="195"/>
    </location>
</feature>
<accession>A0A830HYW4</accession>
<dbReference type="Gene3D" id="3.60.10.10">
    <property type="entry name" value="Endonuclease/exonuclease/phosphatase"/>
    <property type="match status" value="2"/>
</dbReference>
<dbReference type="InterPro" id="IPR005135">
    <property type="entry name" value="Endo/exonuclease/phosphatase"/>
</dbReference>
<dbReference type="Proteomes" id="UP000660262">
    <property type="component" value="Unassembled WGS sequence"/>
</dbReference>
<reference evidence="3" key="1">
    <citation type="submission" date="2020-10" db="EMBL/GenBank/DDBJ databases">
        <title>Unveiling of a novel bifunctional photoreceptor, Dualchrome1, isolated from a cosmopolitan green alga.</title>
        <authorList>
            <person name="Suzuki S."/>
            <person name="Kawachi M."/>
        </authorList>
    </citation>
    <scope>NUCLEOTIDE SEQUENCE</scope>
    <source>
        <strain evidence="3">NIES 2893</strain>
    </source>
</reference>
<dbReference type="InterPro" id="IPR050410">
    <property type="entry name" value="CCR4/nocturin_mRNA_transcr"/>
</dbReference>
<evidence type="ECO:0000259" key="2">
    <source>
        <dbReference type="Pfam" id="PF03372"/>
    </source>
</evidence>
<dbReference type="EMBL" id="BNJQ01000032">
    <property type="protein sequence ID" value="GHP11020.1"/>
    <property type="molecule type" value="Genomic_DNA"/>
</dbReference>
<dbReference type="GO" id="GO:0000288">
    <property type="term" value="P:nuclear-transcribed mRNA catabolic process, deadenylation-dependent decay"/>
    <property type="evidence" value="ECO:0007669"/>
    <property type="project" value="TreeGrafter"/>
</dbReference>
<comment type="caution">
    <text evidence="3">The sequence shown here is derived from an EMBL/GenBank/DDBJ whole genome shotgun (WGS) entry which is preliminary data.</text>
</comment>
<dbReference type="GO" id="GO:0000175">
    <property type="term" value="F:3'-5'-RNA exonuclease activity"/>
    <property type="evidence" value="ECO:0007669"/>
    <property type="project" value="TreeGrafter"/>
</dbReference>
<feature type="compositionally biased region" description="Basic and acidic residues" evidence="1">
    <location>
        <begin position="175"/>
        <end position="184"/>
    </location>
</feature>
<dbReference type="InterPro" id="IPR036691">
    <property type="entry name" value="Endo/exonu/phosph_ase_sf"/>
</dbReference>
<organism evidence="3 4">
    <name type="scientific">Pycnococcus provasolii</name>
    <dbReference type="NCBI Taxonomy" id="41880"/>
    <lineage>
        <taxon>Eukaryota</taxon>
        <taxon>Viridiplantae</taxon>
        <taxon>Chlorophyta</taxon>
        <taxon>Pseudoscourfieldiophyceae</taxon>
        <taxon>Pseudoscourfieldiales</taxon>
        <taxon>Pycnococcaceae</taxon>
        <taxon>Pycnococcus</taxon>
    </lineage>
</organism>
<dbReference type="PANTHER" id="PTHR12121:SF37">
    <property type="entry name" value="2',5'-PHOSPHODIESTERASE 12"/>
    <property type="match status" value="1"/>
</dbReference>
<dbReference type="Pfam" id="PF03372">
    <property type="entry name" value="Exo_endo_phos"/>
    <property type="match status" value="1"/>
</dbReference>
<gene>
    <name evidence="3" type="ORF">PPROV_000975000</name>
</gene>
<sequence>MLVYSRRLCTPNWYRVQQVTTAHSSSRVVHTTSCISLPRHNRRVGLGTSSFPSLRSGTSLTLVMSRASQPSKGHGASSHYHLDAISSPSLSAGNPVASLPAVYVRTGYLNDCADLVIDVPVVLVDNMEDSSNLNHNSNVAVKRLARRADEPLKKALERLAKSAMPKNSKAKKKYKKDDDNDTTHSKQQQQEEEESAVVNLRLLDANGDTIDDTLPNAEAWTRAASLVWTNNAPRLPVRCNAPSVDDSVYVPTTAIVGCPLLAVPQGTAFVADVDDTSVLQWQWHRRRDEAETWAPLPHAQAREYTPDVEDTNKQLMVTCTPLWTDGSAILNRRVASPAVTCVPAPQGRLEAIEARAEAFRQQRSRDNENGSFRIVSYNLLAAAYEHTWDDMYPYLSKEHRGIDYRQHLLLDDLRRLDGDIVALQEVDAAVFDRAYAPHMHRRGYTGVHAAKASDSAEGCALFVRKSHFRVCATERVELRALAAEARESDEAFASYVKAFPDAYGALQKATTIGLVALLEETRVANDGTSTPRQVLVINTHLFFHPRAGHARIMQIYLLLNAASSWFSNLACTMGRRRVTWADVGIVLCGDLNEEPFDGGLHLLRDGVVSAAHPEWVSSELFRYGRFGAREVVERFCGAGGDFEATLRERIELLRIVGQAAATLRSRREDGAVKPALPPGASAQSRVLTLIDSSQNTISHKTHEHVAALVLRRVLLGTSSEDDISPTFSEQEWHDVEAAVRAMRDAVREEKAAMAAKQAEAVEAAGLLLLSEDGASTSCGDRSAAALSDDGDRIARIEGAVGVGLQVAQTARLTCATGYPDYTNYVGGFQGCLDYIFVGDRTLRSLRCLDAPSHAAVTANRALPSACFASDHLPVAADVGWTEH</sequence>
<dbReference type="PANTHER" id="PTHR12121">
    <property type="entry name" value="CARBON CATABOLITE REPRESSOR PROTEIN 4"/>
    <property type="match status" value="1"/>
</dbReference>
<evidence type="ECO:0000256" key="1">
    <source>
        <dbReference type="SAM" id="MobiDB-lite"/>
    </source>
</evidence>
<dbReference type="SUPFAM" id="SSF56219">
    <property type="entry name" value="DNase I-like"/>
    <property type="match status" value="1"/>
</dbReference>